<protein>
    <recommendedName>
        <fullName evidence="3">Protein kinase domain-containing protein</fullName>
    </recommendedName>
</protein>
<dbReference type="InterPro" id="IPR011009">
    <property type="entry name" value="Kinase-like_dom_sf"/>
</dbReference>
<keyword evidence="2" id="KW-1185">Reference proteome</keyword>
<dbReference type="AlphaFoldDB" id="A0AA40F2Q7"/>
<gene>
    <name evidence="1" type="ORF">B0T18DRAFT_322209</name>
</gene>
<dbReference type="Proteomes" id="UP001172155">
    <property type="component" value="Unassembled WGS sequence"/>
</dbReference>
<accession>A0AA40F2Q7</accession>
<evidence type="ECO:0008006" key="3">
    <source>
        <dbReference type="Google" id="ProtNLM"/>
    </source>
</evidence>
<reference evidence="1" key="1">
    <citation type="submission" date="2023-06" db="EMBL/GenBank/DDBJ databases">
        <title>Genome-scale phylogeny and comparative genomics of the fungal order Sordariales.</title>
        <authorList>
            <consortium name="Lawrence Berkeley National Laboratory"/>
            <person name="Hensen N."/>
            <person name="Bonometti L."/>
            <person name="Westerberg I."/>
            <person name="Brannstrom I.O."/>
            <person name="Guillou S."/>
            <person name="Cros-Aarteil S."/>
            <person name="Calhoun S."/>
            <person name="Haridas S."/>
            <person name="Kuo A."/>
            <person name="Mondo S."/>
            <person name="Pangilinan J."/>
            <person name="Riley R."/>
            <person name="LaButti K."/>
            <person name="Andreopoulos B."/>
            <person name="Lipzen A."/>
            <person name="Chen C."/>
            <person name="Yanf M."/>
            <person name="Daum C."/>
            <person name="Ng V."/>
            <person name="Clum A."/>
            <person name="Steindorff A."/>
            <person name="Ohm R."/>
            <person name="Martin F."/>
            <person name="Silar P."/>
            <person name="Natvig D."/>
            <person name="Lalanne C."/>
            <person name="Gautier V."/>
            <person name="Ament-velasquez S.L."/>
            <person name="Kruys A."/>
            <person name="Hutchinson M.I."/>
            <person name="Powell A.J."/>
            <person name="Barry K."/>
            <person name="Miller A.N."/>
            <person name="Grigoriev I.V."/>
            <person name="Debuchy R."/>
            <person name="Gladieux P."/>
            <person name="Thoren M.H."/>
            <person name="Johannesson H."/>
        </authorList>
    </citation>
    <scope>NUCLEOTIDE SEQUENCE</scope>
    <source>
        <strain evidence="1">SMH3187-1</strain>
    </source>
</reference>
<evidence type="ECO:0000313" key="1">
    <source>
        <dbReference type="EMBL" id="KAK0750124.1"/>
    </source>
</evidence>
<dbReference type="SUPFAM" id="SSF56112">
    <property type="entry name" value="Protein kinase-like (PK-like)"/>
    <property type="match status" value="1"/>
</dbReference>
<sequence>MRVVDLATPDTSSTITYQAGQEFQPGTRRVVAQGILCGHHRNVAFLSISPGRLDRLLSFLRFLPAPLRAIVQSRWPEWFLPPKIVLKRQKLGWDEEFDNEKSIYQRLAPLQGTVVPVFYGEASCPATEDTGTRALVFSHVDGIGLYEEAAGGMEREEVRSMLMASLLAMSSLGVIHDDYKLDNFVLVGD</sequence>
<dbReference type="EMBL" id="JAUKUD010000003">
    <property type="protein sequence ID" value="KAK0750124.1"/>
    <property type="molecule type" value="Genomic_DNA"/>
</dbReference>
<organism evidence="1 2">
    <name type="scientific">Schizothecium vesticola</name>
    <dbReference type="NCBI Taxonomy" id="314040"/>
    <lineage>
        <taxon>Eukaryota</taxon>
        <taxon>Fungi</taxon>
        <taxon>Dikarya</taxon>
        <taxon>Ascomycota</taxon>
        <taxon>Pezizomycotina</taxon>
        <taxon>Sordariomycetes</taxon>
        <taxon>Sordariomycetidae</taxon>
        <taxon>Sordariales</taxon>
        <taxon>Schizotheciaceae</taxon>
        <taxon>Schizothecium</taxon>
    </lineage>
</organism>
<evidence type="ECO:0000313" key="2">
    <source>
        <dbReference type="Proteomes" id="UP001172155"/>
    </source>
</evidence>
<proteinExistence type="predicted"/>
<name>A0AA40F2Q7_9PEZI</name>
<comment type="caution">
    <text evidence="1">The sequence shown here is derived from an EMBL/GenBank/DDBJ whole genome shotgun (WGS) entry which is preliminary data.</text>
</comment>